<proteinExistence type="predicted"/>
<keyword evidence="1" id="KW-1133">Transmembrane helix</keyword>
<protein>
    <submittedName>
        <fullName evidence="2">Uncharacterized protein</fullName>
    </submittedName>
</protein>
<keyword evidence="3" id="KW-1185">Reference proteome</keyword>
<organism evidence="2 3">
    <name type="scientific">Flavilitoribacter nigricans (strain ATCC 23147 / DSM 23189 / NBRC 102662 / NCIMB 1420 / SS-2)</name>
    <name type="common">Lewinella nigricans</name>
    <dbReference type="NCBI Taxonomy" id="1122177"/>
    <lineage>
        <taxon>Bacteria</taxon>
        <taxon>Pseudomonadati</taxon>
        <taxon>Bacteroidota</taxon>
        <taxon>Saprospiria</taxon>
        <taxon>Saprospirales</taxon>
        <taxon>Lewinellaceae</taxon>
        <taxon>Flavilitoribacter</taxon>
    </lineage>
</organism>
<sequence>MEPNNIKNLLLRSITEPMSAAEQEQLRAALEVSEELRREQEQLTYTRELVQQAIPAADPGFSQKVLERLQKGRKEVALVVQLFPRVAAACVAVILALGLFLYFEAGSLSTDALVGLQDLSIEEAVALTEY</sequence>
<gene>
    <name evidence="2" type="ORF">CRP01_29010</name>
</gene>
<dbReference type="AlphaFoldDB" id="A0A2D0N3K2"/>
<dbReference type="RefSeq" id="WP_099153562.1">
    <property type="nucleotide sequence ID" value="NZ_PDUD01000034.1"/>
</dbReference>
<evidence type="ECO:0000256" key="1">
    <source>
        <dbReference type="SAM" id="Phobius"/>
    </source>
</evidence>
<keyword evidence="1" id="KW-0812">Transmembrane</keyword>
<keyword evidence="1" id="KW-0472">Membrane</keyword>
<reference evidence="2 3" key="1">
    <citation type="submission" date="2017-10" db="EMBL/GenBank/DDBJ databases">
        <title>The draft genome sequence of Lewinella nigricans NBRC 102662.</title>
        <authorList>
            <person name="Wang K."/>
        </authorList>
    </citation>
    <scope>NUCLEOTIDE SEQUENCE [LARGE SCALE GENOMIC DNA]</scope>
    <source>
        <strain evidence="2 3">NBRC 102662</strain>
    </source>
</reference>
<dbReference type="EMBL" id="PDUD01000034">
    <property type="protein sequence ID" value="PHN03122.1"/>
    <property type="molecule type" value="Genomic_DNA"/>
</dbReference>
<comment type="caution">
    <text evidence="2">The sequence shown here is derived from an EMBL/GenBank/DDBJ whole genome shotgun (WGS) entry which is preliminary data.</text>
</comment>
<evidence type="ECO:0000313" key="3">
    <source>
        <dbReference type="Proteomes" id="UP000223913"/>
    </source>
</evidence>
<accession>A0A2D0N3K2</accession>
<name>A0A2D0N3K2_FLAN2</name>
<dbReference type="Proteomes" id="UP000223913">
    <property type="component" value="Unassembled WGS sequence"/>
</dbReference>
<evidence type="ECO:0000313" key="2">
    <source>
        <dbReference type="EMBL" id="PHN03122.1"/>
    </source>
</evidence>
<feature type="transmembrane region" description="Helical" evidence="1">
    <location>
        <begin position="76"/>
        <end position="103"/>
    </location>
</feature>